<dbReference type="GO" id="GO:0140359">
    <property type="term" value="F:ABC-type transporter activity"/>
    <property type="evidence" value="ECO:0007669"/>
    <property type="project" value="InterPro"/>
</dbReference>
<organism evidence="8 9">
    <name type="scientific">Cellulosimicrobium cellulans</name>
    <name type="common">Arthrobacter luteus</name>
    <dbReference type="NCBI Taxonomy" id="1710"/>
    <lineage>
        <taxon>Bacteria</taxon>
        <taxon>Bacillati</taxon>
        <taxon>Actinomycetota</taxon>
        <taxon>Actinomycetes</taxon>
        <taxon>Micrococcales</taxon>
        <taxon>Promicromonosporaceae</taxon>
        <taxon>Cellulosimicrobium</taxon>
    </lineage>
</organism>
<evidence type="ECO:0000256" key="2">
    <source>
        <dbReference type="ARBA" id="ARBA00022692"/>
    </source>
</evidence>
<reference evidence="8 9" key="1">
    <citation type="submission" date="2017-05" db="EMBL/GenBank/DDBJ databases">
        <authorList>
            <person name="Song R."/>
            <person name="Chenine A.L."/>
            <person name="Ruprecht R.M."/>
        </authorList>
    </citation>
    <scope>NUCLEOTIDE SEQUENCE [LARGE SCALE GENOMIC DNA]</scope>
    <source>
        <strain evidence="8 9">PSBB019</strain>
    </source>
</reference>
<feature type="transmembrane region" description="Helical" evidence="6">
    <location>
        <begin position="159"/>
        <end position="182"/>
    </location>
</feature>
<dbReference type="Pfam" id="PF01061">
    <property type="entry name" value="ABC2_membrane"/>
    <property type="match status" value="1"/>
</dbReference>
<evidence type="ECO:0000256" key="5">
    <source>
        <dbReference type="ARBA" id="ARBA00023251"/>
    </source>
</evidence>
<evidence type="ECO:0000256" key="3">
    <source>
        <dbReference type="ARBA" id="ARBA00022989"/>
    </source>
</evidence>
<dbReference type="PROSITE" id="PS51012">
    <property type="entry name" value="ABC_TM2"/>
    <property type="match status" value="1"/>
</dbReference>
<name>A0A1Y0HTQ3_CELCE</name>
<keyword evidence="3 6" id="KW-1133">Transmembrane helix</keyword>
<dbReference type="OrthoDB" id="3217868at2"/>
<dbReference type="GO" id="GO:0046677">
    <property type="term" value="P:response to antibiotic"/>
    <property type="evidence" value="ECO:0007669"/>
    <property type="project" value="UniProtKB-KW"/>
</dbReference>
<feature type="transmembrane region" description="Helical" evidence="6">
    <location>
        <begin position="246"/>
        <end position="266"/>
    </location>
</feature>
<evidence type="ECO:0000256" key="1">
    <source>
        <dbReference type="ARBA" id="ARBA00004141"/>
    </source>
</evidence>
<dbReference type="PANTHER" id="PTHR43027:SF2">
    <property type="entry name" value="TRANSPORT PERMEASE PROTEIN"/>
    <property type="match status" value="1"/>
</dbReference>
<accession>A0A1Y0HTQ3</accession>
<dbReference type="RefSeq" id="WP_087469946.1">
    <property type="nucleotide sequence ID" value="NZ_CP021383.1"/>
</dbReference>
<dbReference type="EMBL" id="CP021383">
    <property type="protein sequence ID" value="ARU50886.1"/>
    <property type="molecule type" value="Genomic_DNA"/>
</dbReference>
<keyword evidence="4 6" id="KW-0472">Membrane</keyword>
<dbReference type="PIRSF" id="PIRSF006648">
    <property type="entry name" value="DrrB"/>
    <property type="match status" value="1"/>
</dbReference>
<proteinExistence type="inferred from homology"/>
<comment type="subcellular location">
    <subcellularLocation>
        <location evidence="6">Cell membrane</location>
        <topology evidence="6">Multi-pass membrane protein</topology>
    </subcellularLocation>
    <subcellularLocation>
        <location evidence="1">Membrane</location>
        <topology evidence="1">Multi-pass membrane protein</topology>
    </subcellularLocation>
</comment>
<keyword evidence="6" id="KW-0813">Transport</keyword>
<feature type="domain" description="ABC transmembrane type-2" evidence="7">
    <location>
        <begin position="38"/>
        <end position="269"/>
    </location>
</feature>
<keyword evidence="5" id="KW-0046">Antibiotic resistance</keyword>
<dbReference type="InterPro" id="IPR000412">
    <property type="entry name" value="ABC_2_transport"/>
</dbReference>
<evidence type="ECO:0000313" key="8">
    <source>
        <dbReference type="EMBL" id="ARU50886.1"/>
    </source>
</evidence>
<sequence length="269" mass="28182">MTATTLPTAVAPARRGSGWRGFGVLLATESRLWLRDTGTVFFALVFPTVLLVGVGFAIPGMRTPIEDAPAPWLGLTPVALYVPVVLAAAIATPALTTMPVYFATFREKGLLRRLSTTPMRPQGIVVAHLVINLVAVVVASAVALVVGQLVFGLVAPQNAATVVLAFVLGVASMYSLGTLIAARVPKASTASAIGTLVYFPLLFLSGLWTPGPIMPEAVAQIGKFTPLGAASQAMTAGWFESGFPTVQVVVMAAWTAVLLPLGIRLFRWS</sequence>
<dbReference type="InterPro" id="IPR013525">
    <property type="entry name" value="ABC2_TM"/>
</dbReference>
<protein>
    <recommendedName>
        <fullName evidence="6">Transport permease protein</fullName>
    </recommendedName>
</protein>
<feature type="transmembrane region" description="Helical" evidence="6">
    <location>
        <begin position="40"/>
        <end position="58"/>
    </location>
</feature>
<dbReference type="InterPro" id="IPR052902">
    <property type="entry name" value="ABC-2_transporter"/>
</dbReference>
<feature type="transmembrane region" description="Helical" evidence="6">
    <location>
        <begin position="189"/>
        <end position="208"/>
    </location>
</feature>
<dbReference type="AlphaFoldDB" id="A0A1Y0HTQ3"/>
<dbReference type="PANTHER" id="PTHR43027">
    <property type="entry name" value="DOXORUBICIN RESISTANCE ABC TRANSPORTER PERMEASE PROTEIN DRRC-RELATED"/>
    <property type="match status" value="1"/>
</dbReference>
<evidence type="ECO:0000256" key="6">
    <source>
        <dbReference type="RuleBase" id="RU361157"/>
    </source>
</evidence>
<feature type="transmembrane region" description="Helical" evidence="6">
    <location>
        <begin position="78"/>
        <end position="103"/>
    </location>
</feature>
<evidence type="ECO:0000313" key="9">
    <source>
        <dbReference type="Proteomes" id="UP000196228"/>
    </source>
</evidence>
<dbReference type="InterPro" id="IPR047817">
    <property type="entry name" value="ABC2_TM_bact-type"/>
</dbReference>
<gene>
    <name evidence="8" type="ORF">CBR64_04665</name>
</gene>
<feature type="transmembrane region" description="Helical" evidence="6">
    <location>
        <begin position="124"/>
        <end position="147"/>
    </location>
</feature>
<keyword evidence="6" id="KW-1003">Cell membrane</keyword>
<dbReference type="Proteomes" id="UP000196228">
    <property type="component" value="Chromosome"/>
</dbReference>
<evidence type="ECO:0000259" key="7">
    <source>
        <dbReference type="PROSITE" id="PS51012"/>
    </source>
</evidence>
<dbReference type="GO" id="GO:0043190">
    <property type="term" value="C:ATP-binding cassette (ABC) transporter complex"/>
    <property type="evidence" value="ECO:0007669"/>
    <property type="project" value="InterPro"/>
</dbReference>
<comment type="similarity">
    <text evidence="6">Belongs to the ABC-2 integral membrane protein family.</text>
</comment>
<evidence type="ECO:0000256" key="4">
    <source>
        <dbReference type="ARBA" id="ARBA00023136"/>
    </source>
</evidence>
<keyword evidence="2 6" id="KW-0812">Transmembrane</keyword>
<dbReference type="KEGG" id="cceu:CBR64_04665"/>